<name>A0ABS4ZCX7_9ACTN</name>
<keyword evidence="7 12" id="KW-0378">Hydrolase</keyword>
<dbReference type="Proteomes" id="UP000758168">
    <property type="component" value="Unassembled WGS sequence"/>
</dbReference>
<keyword evidence="6" id="KW-0479">Metal-binding</keyword>
<proteinExistence type="inferred from homology"/>
<feature type="chain" id="PRO_5045093675" description="Alpha-amylase" evidence="13">
    <location>
        <begin position="33"/>
        <end position="516"/>
    </location>
</feature>
<dbReference type="CDD" id="cd11317">
    <property type="entry name" value="AmyAc_bac_euk_AmyA"/>
    <property type="match status" value="1"/>
</dbReference>
<protein>
    <recommendedName>
        <fullName evidence="5 12">Alpha-amylase</fullName>
        <ecNumber evidence="4 12">3.2.1.1</ecNumber>
    </recommendedName>
</protein>
<reference evidence="16 17" key="1">
    <citation type="submission" date="2021-03" db="EMBL/GenBank/DDBJ databases">
        <title>Sequencing the genomes of 1000 actinobacteria strains.</title>
        <authorList>
            <person name="Klenk H.-P."/>
        </authorList>
    </citation>
    <scope>NUCLEOTIDE SEQUENCE [LARGE SCALE GENOMIC DNA]</scope>
    <source>
        <strain evidence="16 17">DSM 12936</strain>
    </source>
</reference>
<dbReference type="InterPro" id="IPR006047">
    <property type="entry name" value="GH13_cat_dom"/>
</dbReference>
<organism evidence="16 17">
    <name type="scientific">Microlunatus capsulatus</name>
    <dbReference type="NCBI Taxonomy" id="99117"/>
    <lineage>
        <taxon>Bacteria</taxon>
        <taxon>Bacillati</taxon>
        <taxon>Actinomycetota</taxon>
        <taxon>Actinomycetes</taxon>
        <taxon>Propionibacteriales</taxon>
        <taxon>Propionibacteriaceae</taxon>
        <taxon>Microlunatus</taxon>
    </lineage>
</organism>
<evidence type="ECO:0000256" key="7">
    <source>
        <dbReference type="ARBA" id="ARBA00022801"/>
    </source>
</evidence>
<dbReference type="Gene3D" id="3.20.20.80">
    <property type="entry name" value="Glycosidases"/>
    <property type="match status" value="1"/>
</dbReference>
<comment type="caution">
    <text evidence="16">The sequence shown here is derived from an EMBL/GenBank/DDBJ whole genome shotgun (WGS) entry which is preliminary data.</text>
</comment>
<keyword evidence="17" id="KW-1185">Reference proteome</keyword>
<dbReference type="SUPFAM" id="SSF51445">
    <property type="entry name" value="(Trans)glycosidases"/>
    <property type="match status" value="1"/>
</dbReference>
<dbReference type="SMART" id="SM00642">
    <property type="entry name" value="Aamy"/>
    <property type="match status" value="1"/>
</dbReference>
<evidence type="ECO:0000256" key="13">
    <source>
        <dbReference type="SAM" id="SignalP"/>
    </source>
</evidence>
<dbReference type="EC" id="3.2.1.1" evidence="4 12"/>
<evidence type="ECO:0000256" key="11">
    <source>
        <dbReference type="RuleBase" id="RU003615"/>
    </source>
</evidence>
<sequence>MDPSRTRGRRAPFLRRTTVLAVAALAASLALAVPTADGAVGRGSRSTQEPGVTVSLWEWNWRSVARECTDVLGPAGYDGVQVAPPQNSLKRTALGNGSDTVLHPWWEVYQAVSYDLTSRMGTEAQFKKMVKTCRRAGVKVYVDAVINHTTGQGSTSYGGVDYTPYRYDGLYGPEDFHAPSGECPSSDGGIQDFNAKAQVWNCNLVGLEDLRTGSDDVQAEIAGYLNKLIRYGVSGFRVDAAKHMPPRDLDAIYSRLNRTKDGVKPYWSLEVLPGGPGVLRPEAYLRSGDVLGVDGARQMQQAFKSYTADHTGSLSSLEVFGAAAGLTPSGKTVSFVTNHDSERNDAGDYLNYKDGATYVLAHQWLLADGYGSPQVYSSFAWVTKDDSPPARADGRITDAVCGQGWTCVHRDRGIVAMVGWHDYVGAAKRVNFWTDDANVVAFSKGNRGWVALNNGTAPKEVRVQTGLPGGRYCDVVSGAEQAGGCTGTVVTVGSTGFATVTVPAKGVVAVTRASRL</sequence>
<keyword evidence="10 12" id="KW-0326">Glycosidase</keyword>
<dbReference type="RefSeq" id="WP_210057205.1">
    <property type="nucleotide sequence ID" value="NZ_BAAAMH010000010.1"/>
</dbReference>
<dbReference type="PRINTS" id="PR00110">
    <property type="entry name" value="ALPHAAMYLASE"/>
</dbReference>
<evidence type="ECO:0000256" key="9">
    <source>
        <dbReference type="ARBA" id="ARBA00023277"/>
    </source>
</evidence>
<dbReference type="Pfam" id="PF02806">
    <property type="entry name" value="Alpha-amylase_C"/>
    <property type="match status" value="1"/>
</dbReference>
<evidence type="ECO:0000259" key="15">
    <source>
        <dbReference type="SMART" id="SM00642"/>
    </source>
</evidence>
<dbReference type="PANTHER" id="PTHR43447">
    <property type="entry name" value="ALPHA-AMYLASE"/>
    <property type="match status" value="1"/>
</dbReference>
<dbReference type="GO" id="GO:0004556">
    <property type="term" value="F:alpha-amylase activity"/>
    <property type="evidence" value="ECO:0007669"/>
    <property type="project" value="UniProtKB-EC"/>
</dbReference>
<gene>
    <name evidence="16" type="ORF">JOF54_002940</name>
</gene>
<evidence type="ECO:0000256" key="8">
    <source>
        <dbReference type="ARBA" id="ARBA00022837"/>
    </source>
</evidence>
<dbReference type="SMART" id="SM00632">
    <property type="entry name" value="Aamy_C"/>
    <property type="match status" value="1"/>
</dbReference>
<dbReference type="Pfam" id="PF00128">
    <property type="entry name" value="Alpha-amylase"/>
    <property type="match status" value="1"/>
</dbReference>
<evidence type="ECO:0000256" key="1">
    <source>
        <dbReference type="ARBA" id="ARBA00000548"/>
    </source>
</evidence>
<evidence type="ECO:0000256" key="3">
    <source>
        <dbReference type="ARBA" id="ARBA00008061"/>
    </source>
</evidence>
<dbReference type="InterPro" id="IPR013780">
    <property type="entry name" value="Glyco_hydro_b"/>
</dbReference>
<evidence type="ECO:0000256" key="2">
    <source>
        <dbReference type="ARBA" id="ARBA00001913"/>
    </source>
</evidence>
<evidence type="ECO:0000256" key="5">
    <source>
        <dbReference type="ARBA" id="ARBA00017303"/>
    </source>
</evidence>
<dbReference type="InterPro" id="IPR017853">
    <property type="entry name" value="GH"/>
</dbReference>
<dbReference type="SUPFAM" id="SSF51011">
    <property type="entry name" value="Glycosyl hydrolase domain"/>
    <property type="match status" value="1"/>
</dbReference>
<dbReference type="InterPro" id="IPR006046">
    <property type="entry name" value="Alpha_amylase"/>
</dbReference>
<evidence type="ECO:0000313" key="16">
    <source>
        <dbReference type="EMBL" id="MBP2418018.1"/>
    </source>
</evidence>
<keyword evidence="8" id="KW-0106">Calcium</keyword>
<dbReference type="EMBL" id="JAGIOB010000001">
    <property type="protein sequence ID" value="MBP2418018.1"/>
    <property type="molecule type" value="Genomic_DNA"/>
</dbReference>
<evidence type="ECO:0000256" key="6">
    <source>
        <dbReference type="ARBA" id="ARBA00022723"/>
    </source>
</evidence>
<accession>A0ABS4ZCX7</accession>
<evidence type="ECO:0000256" key="12">
    <source>
        <dbReference type="RuleBase" id="RU361134"/>
    </source>
</evidence>
<feature type="domain" description="Glycosyl hydrolase family 13 catalytic" evidence="15">
    <location>
        <begin position="51"/>
        <end position="421"/>
    </location>
</feature>
<dbReference type="InterPro" id="IPR031319">
    <property type="entry name" value="A-amylase_C"/>
</dbReference>
<comment type="catalytic activity">
    <reaction evidence="1 12">
        <text>Endohydrolysis of (1-&gt;4)-alpha-D-glucosidic linkages in polysaccharides containing three or more (1-&gt;4)-alpha-linked D-glucose units.</text>
        <dbReference type="EC" id="3.2.1.1"/>
    </reaction>
</comment>
<evidence type="ECO:0000256" key="10">
    <source>
        <dbReference type="ARBA" id="ARBA00023295"/>
    </source>
</evidence>
<dbReference type="InterPro" id="IPR006048">
    <property type="entry name" value="A-amylase/branching_C"/>
</dbReference>
<feature type="domain" description="Alpha-amylase C-terminal" evidence="14">
    <location>
        <begin position="430"/>
        <end position="515"/>
    </location>
</feature>
<keyword evidence="13" id="KW-0732">Signal</keyword>
<comment type="cofactor">
    <cofactor evidence="2">
        <name>Ca(2+)</name>
        <dbReference type="ChEBI" id="CHEBI:29108"/>
    </cofactor>
</comment>
<keyword evidence="9 12" id="KW-0119">Carbohydrate metabolism</keyword>
<comment type="similarity">
    <text evidence="3 11">Belongs to the glycosyl hydrolase 13 family.</text>
</comment>
<evidence type="ECO:0000256" key="4">
    <source>
        <dbReference type="ARBA" id="ARBA00012595"/>
    </source>
</evidence>
<evidence type="ECO:0000259" key="14">
    <source>
        <dbReference type="SMART" id="SM00632"/>
    </source>
</evidence>
<evidence type="ECO:0000313" key="17">
    <source>
        <dbReference type="Proteomes" id="UP000758168"/>
    </source>
</evidence>
<dbReference type="Gene3D" id="2.60.40.1180">
    <property type="entry name" value="Golgi alpha-mannosidase II"/>
    <property type="match status" value="1"/>
</dbReference>
<feature type="signal peptide" evidence="13">
    <location>
        <begin position="1"/>
        <end position="32"/>
    </location>
</feature>